<accession>A0A9D1Y527</accession>
<dbReference type="PANTHER" id="PTHR43401:SF2">
    <property type="entry name" value="L-THREONINE 3-DEHYDROGENASE"/>
    <property type="match status" value="1"/>
</dbReference>
<dbReference type="Gene3D" id="3.90.180.10">
    <property type="entry name" value="Medium-chain alcohol dehydrogenases, catalytic domain"/>
    <property type="match status" value="1"/>
</dbReference>
<dbReference type="InterPro" id="IPR013149">
    <property type="entry name" value="ADH-like_C"/>
</dbReference>
<evidence type="ECO:0000313" key="5">
    <source>
        <dbReference type="EMBL" id="HIX95535.1"/>
    </source>
</evidence>
<dbReference type="AlphaFoldDB" id="A0A9D1Y527"/>
<comment type="caution">
    <text evidence="5">The sequence shown here is derived from an EMBL/GenBank/DDBJ whole genome shotgun (WGS) entry which is preliminary data.</text>
</comment>
<gene>
    <name evidence="5" type="ORF">H9846_08775</name>
</gene>
<evidence type="ECO:0000256" key="2">
    <source>
        <dbReference type="ARBA" id="ARBA00022833"/>
    </source>
</evidence>
<organism evidence="5 6">
    <name type="scientific">Candidatus Gemmiger excrementipullorum</name>
    <dbReference type="NCBI Taxonomy" id="2838610"/>
    <lineage>
        <taxon>Bacteria</taxon>
        <taxon>Bacillati</taxon>
        <taxon>Bacillota</taxon>
        <taxon>Clostridia</taxon>
        <taxon>Eubacteriales</taxon>
        <taxon>Gemmiger</taxon>
    </lineage>
</organism>
<dbReference type="SUPFAM" id="SSF50129">
    <property type="entry name" value="GroES-like"/>
    <property type="match status" value="1"/>
</dbReference>
<reference evidence="5" key="1">
    <citation type="journal article" date="2021" name="PeerJ">
        <title>Extensive microbial diversity within the chicken gut microbiome revealed by metagenomics and culture.</title>
        <authorList>
            <person name="Gilroy R."/>
            <person name="Ravi A."/>
            <person name="Getino M."/>
            <person name="Pursley I."/>
            <person name="Horton D.L."/>
            <person name="Alikhan N.F."/>
            <person name="Baker D."/>
            <person name="Gharbi K."/>
            <person name="Hall N."/>
            <person name="Watson M."/>
            <person name="Adriaenssens E.M."/>
            <person name="Foster-Nyarko E."/>
            <person name="Jarju S."/>
            <person name="Secka A."/>
            <person name="Antonio M."/>
            <person name="Oren A."/>
            <person name="Chaudhuri R.R."/>
            <person name="La Ragione R."/>
            <person name="Hildebrand F."/>
            <person name="Pallen M.J."/>
        </authorList>
    </citation>
    <scope>NUCLEOTIDE SEQUENCE</scope>
    <source>
        <strain evidence="5">ChiHecec2B26-7398</strain>
    </source>
</reference>
<feature type="domain" description="Enoyl reductase (ER)" evidence="4">
    <location>
        <begin position="5"/>
        <end position="335"/>
    </location>
</feature>
<reference evidence="5" key="2">
    <citation type="submission" date="2021-04" db="EMBL/GenBank/DDBJ databases">
        <authorList>
            <person name="Gilroy R."/>
        </authorList>
    </citation>
    <scope>NUCLEOTIDE SEQUENCE</scope>
    <source>
        <strain evidence="5">ChiHecec2B26-7398</strain>
    </source>
</reference>
<dbReference type="InterPro" id="IPR036291">
    <property type="entry name" value="NAD(P)-bd_dom_sf"/>
</dbReference>
<evidence type="ECO:0000256" key="1">
    <source>
        <dbReference type="ARBA" id="ARBA00022723"/>
    </source>
</evidence>
<evidence type="ECO:0000256" key="3">
    <source>
        <dbReference type="ARBA" id="ARBA00023002"/>
    </source>
</evidence>
<dbReference type="GO" id="GO:0016491">
    <property type="term" value="F:oxidoreductase activity"/>
    <property type="evidence" value="ECO:0007669"/>
    <property type="project" value="UniProtKB-KW"/>
</dbReference>
<keyword evidence="3" id="KW-0560">Oxidoreductase</keyword>
<dbReference type="Pfam" id="PF08240">
    <property type="entry name" value="ADH_N"/>
    <property type="match status" value="1"/>
</dbReference>
<dbReference type="Pfam" id="PF00107">
    <property type="entry name" value="ADH_zinc_N"/>
    <property type="match status" value="1"/>
</dbReference>
<proteinExistence type="predicted"/>
<keyword evidence="2" id="KW-0862">Zinc</keyword>
<sequence>MKAIKLAEPWQVACVELDKPTPKPGEALIKIVTAGICGSDIGAFRGTNGLVSYPRVIGHELAGIVESIPENKKGIRPGDRVVVDPYLYCGHCYPCRIGRTNCCTDLKVLGVHVDGGMAEYYCHPADMLIKIPDGMSWEQAAMAEPLTISLHGIHRGGLKAGEYCAIIGAGPIGLVAGMVAQAYGAHAILLDLVQERLDFAKSLGIEYVINSGAEDPVQRIAEITGGEMAHQVMECSGANPAVRQTLDLVSNAGRITLTGWPKKETSLPTDVITKKEIDIRGARTSAGEFEEALELIRTKRVDMNKILTRTVTMDEAPATIIDIEKNPGNYMKVVVRVSPEA</sequence>
<dbReference type="SMART" id="SM00829">
    <property type="entry name" value="PKS_ER"/>
    <property type="match status" value="1"/>
</dbReference>
<dbReference type="EMBL" id="DXEI01000130">
    <property type="protein sequence ID" value="HIX95535.1"/>
    <property type="molecule type" value="Genomic_DNA"/>
</dbReference>
<dbReference type="SUPFAM" id="SSF51735">
    <property type="entry name" value="NAD(P)-binding Rossmann-fold domains"/>
    <property type="match status" value="1"/>
</dbReference>
<dbReference type="InterPro" id="IPR020843">
    <property type="entry name" value="ER"/>
</dbReference>
<dbReference type="InterPro" id="IPR013154">
    <property type="entry name" value="ADH-like_N"/>
</dbReference>
<name>A0A9D1Y527_9FIRM</name>
<evidence type="ECO:0000313" key="6">
    <source>
        <dbReference type="Proteomes" id="UP000886751"/>
    </source>
</evidence>
<evidence type="ECO:0000259" key="4">
    <source>
        <dbReference type="SMART" id="SM00829"/>
    </source>
</evidence>
<dbReference type="PANTHER" id="PTHR43401">
    <property type="entry name" value="L-THREONINE 3-DEHYDROGENASE"/>
    <property type="match status" value="1"/>
</dbReference>
<dbReference type="CDD" id="cd08261">
    <property type="entry name" value="Zn_ADH7"/>
    <property type="match status" value="1"/>
</dbReference>
<dbReference type="GO" id="GO:0046872">
    <property type="term" value="F:metal ion binding"/>
    <property type="evidence" value="ECO:0007669"/>
    <property type="project" value="UniProtKB-KW"/>
</dbReference>
<dbReference type="InterPro" id="IPR011032">
    <property type="entry name" value="GroES-like_sf"/>
</dbReference>
<dbReference type="InterPro" id="IPR050129">
    <property type="entry name" value="Zn_alcohol_dh"/>
</dbReference>
<dbReference type="Proteomes" id="UP000886751">
    <property type="component" value="Unassembled WGS sequence"/>
</dbReference>
<keyword evidence="1" id="KW-0479">Metal-binding</keyword>
<dbReference type="Gene3D" id="3.40.50.720">
    <property type="entry name" value="NAD(P)-binding Rossmann-like Domain"/>
    <property type="match status" value="1"/>
</dbReference>
<protein>
    <submittedName>
        <fullName evidence="5">Zinc-binding alcohol dehydrogenase family protein</fullName>
    </submittedName>
</protein>